<organism evidence="2 3">
    <name type="scientific">Araneus ventricosus</name>
    <name type="common">Orbweaver spider</name>
    <name type="synonym">Epeira ventricosa</name>
    <dbReference type="NCBI Taxonomy" id="182803"/>
    <lineage>
        <taxon>Eukaryota</taxon>
        <taxon>Metazoa</taxon>
        <taxon>Ecdysozoa</taxon>
        <taxon>Arthropoda</taxon>
        <taxon>Chelicerata</taxon>
        <taxon>Arachnida</taxon>
        <taxon>Araneae</taxon>
        <taxon>Araneomorphae</taxon>
        <taxon>Entelegynae</taxon>
        <taxon>Araneoidea</taxon>
        <taxon>Araneidae</taxon>
        <taxon>Araneus</taxon>
    </lineage>
</organism>
<dbReference type="EMBL" id="BGPR01035284">
    <property type="protein sequence ID" value="GBO10044.1"/>
    <property type="molecule type" value="Genomic_DNA"/>
</dbReference>
<protein>
    <submittedName>
        <fullName evidence="2">Uncharacterized protein</fullName>
    </submittedName>
</protein>
<keyword evidence="3" id="KW-1185">Reference proteome</keyword>
<name>A0A4Y2UD60_ARAVE</name>
<comment type="caution">
    <text evidence="2">The sequence shown here is derived from an EMBL/GenBank/DDBJ whole genome shotgun (WGS) entry which is preliminary data.</text>
</comment>
<evidence type="ECO:0000313" key="2">
    <source>
        <dbReference type="EMBL" id="GBO10044.1"/>
    </source>
</evidence>
<dbReference type="AlphaFoldDB" id="A0A4Y2UD60"/>
<evidence type="ECO:0000256" key="1">
    <source>
        <dbReference type="SAM" id="MobiDB-lite"/>
    </source>
</evidence>
<feature type="region of interest" description="Disordered" evidence="1">
    <location>
        <begin position="39"/>
        <end position="58"/>
    </location>
</feature>
<dbReference type="OrthoDB" id="4843387at2759"/>
<sequence>RPYHQVEGQLPQPSSHTRSYKIGLADDCFETENIRRTNWPARSPSLSPTENAGDFFGG</sequence>
<dbReference type="Proteomes" id="UP000499080">
    <property type="component" value="Unassembled WGS sequence"/>
</dbReference>
<reference evidence="2 3" key="1">
    <citation type="journal article" date="2019" name="Sci. Rep.">
        <title>Orb-weaving spider Araneus ventricosus genome elucidates the spidroin gene catalogue.</title>
        <authorList>
            <person name="Kono N."/>
            <person name="Nakamura H."/>
            <person name="Ohtoshi R."/>
            <person name="Moran D.A.P."/>
            <person name="Shinohara A."/>
            <person name="Yoshida Y."/>
            <person name="Fujiwara M."/>
            <person name="Mori M."/>
            <person name="Tomita M."/>
            <person name="Arakawa K."/>
        </authorList>
    </citation>
    <scope>NUCLEOTIDE SEQUENCE [LARGE SCALE GENOMIC DNA]</scope>
</reference>
<gene>
    <name evidence="2" type="ORF">AVEN_69204_1</name>
</gene>
<accession>A0A4Y2UD60</accession>
<feature type="non-terminal residue" evidence="2">
    <location>
        <position position="1"/>
    </location>
</feature>
<evidence type="ECO:0000313" key="3">
    <source>
        <dbReference type="Proteomes" id="UP000499080"/>
    </source>
</evidence>
<proteinExistence type="predicted"/>